<keyword evidence="1" id="KW-0732">Signal</keyword>
<reference evidence="3 4" key="1">
    <citation type="submission" date="2019-02" db="EMBL/GenBank/DDBJ databases">
        <title>Deep-cultivation of Planctomycetes and their phenomic and genomic characterization uncovers novel biology.</title>
        <authorList>
            <person name="Wiegand S."/>
            <person name="Jogler M."/>
            <person name="Boedeker C."/>
            <person name="Pinto D."/>
            <person name="Vollmers J."/>
            <person name="Rivas-Marin E."/>
            <person name="Kohn T."/>
            <person name="Peeters S.H."/>
            <person name="Heuer A."/>
            <person name="Rast P."/>
            <person name="Oberbeckmann S."/>
            <person name="Bunk B."/>
            <person name="Jeske O."/>
            <person name="Meyerdierks A."/>
            <person name="Storesund J.E."/>
            <person name="Kallscheuer N."/>
            <person name="Luecker S."/>
            <person name="Lage O.M."/>
            <person name="Pohl T."/>
            <person name="Merkel B.J."/>
            <person name="Hornburger P."/>
            <person name="Mueller R.-W."/>
            <person name="Bruemmer F."/>
            <person name="Labrenz M."/>
            <person name="Spormann A.M."/>
            <person name="Op den Camp H."/>
            <person name="Overmann J."/>
            <person name="Amann R."/>
            <person name="Jetten M.S.M."/>
            <person name="Mascher T."/>
            <person name="Medema M.H."/>
            <person name="Devos D.P."/>
            <person name="Kaster A.-K."/>
            <person name="Ovreas L."/>
            <person name="Rohde M."/>
            <person name="Galperin M.Y."/>
            <person name="Jogler C."/>
        </authorList>
    </citation>
    <scope>NUCLEOTIDE SEQUENCE [LARGE SCALE GENOMIC DNA]</scope>
    <source>
        <strain evidence="3 4">SV_7m_r</strain>
    </source>
</reference>
<feature type="domain" description="Right handed beta helix" evidence="2">
    <location>
        <begin position="139"/>
        <end position="270"/>
    </location>
</feature>
<dbReference type="AlphaFoldDB" id="A0A517T1T5"/>
<dbReference type="Gene3D" id="2.160.20.10">
    <property type="entry name" value="Single-stranded right-handed beta-helix, Pectin lyase-like"/>
    <property type="match status" value="1"/>
</dbReference>
<dbReference type="SMART" id="SM00710">
    <property type="entry name" value="PbH1"/>
    <property type="match status" value="7"/>
</dbReference>
<accession>A0A517T1T5</accession>
<dbReference type="Pfam" id="PF13229">
    <property type="entry name" value="Beta_helix"/>
    <property type="match status" value="1"/>
</dbReference>
<dbReference type="InterPro" id="IPR011050">
    <property type="entry name" value="Pectin_lyase_fold/virulence"/>
</dbReference>
<organism evidence="3 4">
    <name type="scientific">Stieleria bergensis</name>
    <dbReference type="NCBI Taxonomy" id="2528025"/>
    <lineage>
        <taxon>Bacteria</taxon>
        <taxon>Pseudomonadati</taxon>
        <taxon>Planctomycetota</taxon>
        <taxon>Planctomycetia</taxon>
        <taxon>Pirellulales</taxon>
        <taxon>Pirellulaceae</taxon>
        <taxon>Stieleria</taxon>
    </lineage>
</organism>
<gene>
    <name evidence="3" type="ORF">SV7mr_48760</name>
</gene>
<dbReference type="RefSeq" id="WP_145277030.1">
    <property type="nucleotide sequence ID" value="NZ_CP036272.1"/>
</dbReference>
<feature type="chain" id="PRO_5022083838" description="Right handed beta helix domain-containing protein" evidence="1">
    <location>
        <begin position="26"/>
        <end position="449"/>
    </location>
</feature>
<keyword evidence="4" id="KW-1185">Reference proteome</keyword>
<dbReference type="OrthoDB" id="252131at2"/>
<dbReference type="InterPro" id="IPR012334">
    <property type="entry name" value="Pectin_lyas_fold"/>
</dbReference>
<dbReference type="InterPro" id="IPR006626">
    <property type="entry name" value="PbH1"/>
</dbReference>
<dbReference type="Proteomes" id="UP000315003">
    <property type="component" value="Chromosome"/>
</dbReference>
<proteinExistence type="predicted"/>
<dbReference type="SUPFAM" id="SSF51126">
    <property type="entry name" value="Pectin lyase-like"/>
    <property type="match status" value="1"/>
</dbReference>
<evidence type="ECO:0000313" key="3">
    <source>
        <dbReference type="EMBL" id="QDT62329.1"/>
    </source>
</evidence>
<protein>
    <recommendedName>
        <fullName evidence="2">Right handed beta helix domain-containing protein</fullName>
    </recommendedName>
</protein>
<sequence precursor="true">MQRQITAAFIVFSGMLFTLISSGLAAQEPTLPWVSGQTSPNWHTGQVRRKIRHTYDDRQNDQANGLRLKQRIEDLQPGDMLLIAPGRYSIGPKLVVDLQGTPQAPIWIIGSSKEQPTIITRPDARQNVMNVGERKRTEYVCFQNVEFTGGSTLIRLYDCHHVWLDRCHLHHAGAEGITANTRDTQHLFITNNHFHDFKNPNATGEAMYLGANQGKAKMSYSVIANNHVHDCGGQQGDGIEIKQGSFNNWIVGNHVHDTQYPCILAYGTGGKGINLIERNVCYRSNDNTMQVQGEAIVRNNLLMAAAGAGFASTDHQGKSTRLTVTQNTIISSRRGANLSSWNDRQNMIFANNAVYTNHGDAIRLPQGAAGVTLAGNVVTGKVSGTARDVLQGNGLSDFNEVSWDAMKRNAMPTPASPLIGTAAGQFSATVDLRGHRRKSTKIVGAFVAP</sequence>
<name>A0A517T1T5_9BACT</name>
<dbReference type="EMBL" id="CP036272">
    <property type="protein sequence ID" value="QDT62329.1"/>
    <property type="molecule type" value="Genomic_DNA"/>
</dbReference>
<dbReference type="InterPro" id="IPR039448">
    <property type="entry name" value="Beta_helix"/>
</dbReference>
<evidence type="ECO:0000259" key="2">
    <source>
        <dbReference type="Pfam" id="PF13229"/>
    </source>
</evidence>
<evidence type="ECO:0000256" key="1">
    <source>
        <dbReference type="SAM" id="SignalP"/>
    </source>
</evidence>
<evidence type="ECO:0000313" key="4">
    <source>
        <dbReference type="Proteomes" id="UP000315003"/>
    </source>
</evidence>
<feature type="signal peptide" evidence="1">
    <location>
        <begin position="1"/>
        <end position="25"/>
    </location>
</feature>